<keyword evidence="1" id="KW-1133">Transmembrane helix</keyword>
<dbReference type="Proteomes" id="UP000660047">
    <property type="component" value="Unassembled WGS sequence"/>
</dbReference>
<feature type="transmembrane region" description="Helical" evidence="1">
    <location>
        <begin position="141"/>
        <end position="163"/>
    </location>
</feature>
<keyword evidence="1" id="KW-0472">Membrane</keyword>
<feature type="transmembrane region" description="Helical" evidence="1">
    <location>
        <begin position="107"/>
        <end position="129"/>
    </location>
</feature>
<dbReference type="Pfam" id="PF05057">
    <property type="entry name" value="DUF676"/>
    <property type="match status" value="1"/>
</dbReference>
<proteinExistence type="predicted"/>
<dbReference type="RefSeq" id="WP_055224007.1">
    <property type="nucleotide sequence ID" value="NZ_BLYL01000002.1"/>
</dbReference>
<dbReference type="InterPro" id="IPR007751">
    <property type="entry name" value="DUF676_lipase-like"/>
</dbReference>
<feature type="transmembrane region" description="Helical" evidence="1">
    <location>
        <begin position="35"/>
        <end position="53"/>
    </location>
</feature>
<evidence type="ECO:0000256" key="1">
    <source>
        <dbReference type="SAM" id="Phobius"/>
    </source>
</evidence>
<protein>
    <submittedName>
        <fullName evidence="3">Alpha/beta hydrolase</fullName>
    </submittedName>
</protein>
<evidence type="ECO:0000259" key="2">
    <source>
        <dbReference type="Pfam" id="PF05057"/>
    </source>
</evidence>
<dbReference type="EMBL" id="BLYL01000002">
    <property type="protein sequence ID" value="GFO93615.1"/>
    <property type="molecule type" value="Genomic_DNA"/>
</dbReference>
<feature type="domain" description="DUF676" evidence="2">
    <location>
        <begin position="237"/>
        <end position="299"/>
    </location>
</feature>
<dbReference type="GO" id="GO:0016787">
    <property type="term" value="F:hydrolase activity"/>
    <property type="evidence" value="ECO:0007669"/>
    <property type="project" value="UniProtKB-KW"/>
</dbReference>
<evidence type="ECO:0000313" key="3">
    <source>
        <dbReference type="EMBL" id="GFO93615.1"/>
    </source>
</evidence>
<gene>
    <name evidence="3" type="ORF">COEU31_06610</name>
</gene>
<feature type="transmembrane region" description="Helical" evidence="1">
    <location>
        <begin position="73"/>
        <end position="95"/>
    </location>
</feature>
<dbReference type="InterPro" id="IPR029058">
    <property type="entry name" value="AB_hydrolase_fold"/>
</dbReference>
<dbReference type="SUPFAM" id="SSF53474">
    <property type="entry name" value="alpha/beta-Hydrolases"/>
    <property type="match status" value="1"/>
</dbReference>
<dbReference type="Gene3D" id="3.40.50.1820">
    <property type="entry name" value="alpha/beta hydrolase"/>
    <property type="match status" value="1"/>
</dbReference>
<feature type="transmembrane region" description="Helical" evidence="1">
    <location>
        <begin position="7"/>
        <end position="23"/>
    </location>
</feature>
<sequence length="449" mass="49965">MKIIKRGINAVIPFLLANVYLLARCPEWNIPLMPLIVVVLIAGYVLLTVMPFLGLKNIQSSGIRRCQRGCENLYSFLAATVMSVAVLILMLVHVIDARAWTWKNWVLYILTAVAVLAVTFWVGIIRIYVSSRQLGIKWRVIGILCGWIPVVHLIVLGKLISLASGETVLENEKIIKDKARQADRVCATRYPILMVHGVFFRDFRYLNYWGRIPAALEANGATIFYGNHQSAASVADSGREIADRIQQILKETGCGKVNIIAHSKGGLDSRYAISKLGMAPYVASLTTINTPHRGCEFADYLLGKIPEKQQQTVANAYNSALKKLGDTNPDFIAAVTDLTASACENLNRELPDPQGVYIQSTGSCMKKPSGGRFPLNTTNAFVKQFDGENDGLVGYESFKWGSNFIYLKPQGRRGISHGDVIDLNRENIDTFDVREFYVELVSDLKRRGF</sequence>
<name>A0AAI9K177_9FIRM</name>
<accession>A0AAI9K177</accession>
<keyword evidence="1" id="KW-0812">Transmembrane</keyword>
<evidence type="ECO:0000313" key="4">
    <source>
        <dbReference type="Proteomes" id="UP000660047"/>
    </source>
</evidence>
<dbReference type="AlphaFoldDB" id="A0AAI9K177"/>
<keyword evidence="3" id="KW-0378">Hydrolase</keyword>
<reference evidence="3" key="1">
    <citation type="submission" date="2020-06" db="EMBL/GenBank/DDBJ databases">
        <title>Characterization of fructooligosaccharide metabolism and fructooligosaccharide-degrading enzymes in human commensal butyrate producers.</title>
        <authorList>
            <person name="Tanno H."/>
            <person name="Fujii T."/>
            <person name="Hirano K."/>
            <person name="Maeno S."/>
            <person name="Tonozuka T."/>
            <person name="Sakamoto M."/>
            <person name="Ohkuma M."/>
            <person name="Tochio T."/>
            <person name="Endo A."/>
        </authorList>
    </citation>
    <scope>NUCLEOTIDE SEQUENCE</scope>
    <source>
        <strain evidence="3">JCM 31265</strain>
    </source>
</reference>
<organism evidence="3 4">
    <name type="scientific">Coprococcus eutactus</name>
    <dbReference type="NCBI Taxonomy" id="33043"/>
    <lineage>
        <taxon>Bacteria</taxon>
        <taxon>Bacillati</taxon>
        <taxon>Bacillota</taxon>
        <taxon>Clostridia</taxon>
        <taxon>Lachnospirales</taxon>
        <taxon>Lachnospiraceae</taxon>
        <taxon>Coprococcus</taxon>
    </lineage>
</organism>
<comment type="caution">
    <text evidence="3">The sequence shown here is derived from an EMBL/GenBank/DDBJ whole genome shotgun (WGS) entry which is preliminary data.</text>
</comment>